<accession>A0A7I9UWY1</accession>
<organism evidence="4 5">
    <name type="scientific">Gordonia crocea</name>
    <dbReference type="NCBI Taxonomy" id="589162"/>
    <lineage>
        <taxon>Bacteria</taxon>
        <taxon>Bacillati</taxon>
        <taxon>Actinomycetota</taxon>
        <taxon>Actinomycetes</taxon>
        <taxon>Mycobacteriales</taxon>
        <taxon>Gordoniaceae</taxon>
        <taxon>Gordonia</taxon>
    </lineage>
</organism>
<dbReference type="PANTHER" id="PTHR18895:SF74">
    <property type="entry name" value="MTRF1L RELEASE FACTOR GLUTAMINE METHYLTRANSFERASE"/>
    <property type="match status" value="1"/>
</dbReference>
<evidence type="ECO:0000259" key="2">
    <source>
        <dbReference type="Pfam" id="PF05175"/>
    </source>
</evidence>
<dbReference type="EMBL" id="BJOU01000001">
    <property type="protein sequence ID" value="GED97442.1"/>
    <property type="molecule type" value="Genomic_DNA"/>
</dbReference>
<name>A0A7I9UWY1_9ACTN</name>
<evidence type="ECO:0000313" key="5">
    <source>
        <dbReference type="Proteomes" id="UP000444980"/>
    </source>
</evidence>
<dbReference type="OrthoDB" id="9800643at2"/>
<dbReference type="Gene3D" id="1.10.8.10">
    <property type="entry name" value="DNA helicase RuvA subunit, C-terminal domain"/>
    <property type="match status" value="1"/>
</dbReference>
<dbReference type="PROSITE" id="PS00092">
    <property type="entry name" value="N6_MTASE"/>
    <property type="match status" value="1"/>
</dbReference>
<evidence type="ECO:0000313" key="4">
    <source>
        <dbReference type="EMBL" id="GED97442.1"/>
    </source>
</evidence>
<dbReference type="GO" id="GO:0032259">
    <property type="term" value="P:methylation"/>
    <property type="evidence" value="ECO:0007669"/>
    <property type="project" value="UniProtKB-KW"/>
</dbReference>
<dbReference type="GO" id="GO:0008757">
    <property type="term" value="F:S-adenosylmethionine-dependent methyltransferase activity"/>
    <property type="evidence" value="ECO:0007669"/>
    <property type="project" value="UniProtKB-ARBA"/>
</dbReference>
<keyword evidence="5" id="KW-1185">Reference proteome</keyword>
<comment type="caution">
    <text evidence="4">The sequence shown here is derived from an EMBL/GenBank/DDBJ whole genome shotgun (WGS) entry which is preliminary data.</text>
</comment>
<sequence>MTRPVAPGGLLADACARLAAAGVDSPRADAEWLLADVLRVPRGRLILVDEVDPRAATAFEAAVARRAAREPLQHILGRVEFGAGDATVVLAVGPGVFTPRPETELLLAWAVASAPPGALVADLCSGSGALAVGLAAARPDLRVLAVELSASARTWLRRNIAAQPLAVARRVAVVAADVTEPAALREAVVAQAGPVGWPVDAPLDLIVSNPPYVPLRVGDAPTPVSPEVRADPPEAVFGGDDGMAVIVPMLASIRDLAAAGAPVGIEHDDSTGPAVARALAAAGFDDVRATADLAGRPRFATARAPGSTDHRAGSGEC</sequence>
<feature type="domain" description="Methyltransferase small" evidence="2">
    <location>
        <begin position="114"/>
        <end position="183"/>
    </location>
</feature>
<protein>
    <submittedName>
        <fullName evidence="4">Release factor glutamine methyltransferase</fullName>
    </submittedName>
</protein>
<dbReference type="InterPro" id="IPR050320">
    <property type="entry name" value="N5-glutamine_MTase"/>
</dbReference>
<reference evidence="5" key="1">
    <citation type="submission" date="2019-06" db="EMBL/GenBank/DDBJ databases">
        <title>Gordonia isolated from sludge of a wastewater treatment plant.</title>
        <authorList>
            <person name="Tamura T."/>
            <person name="Aoyama K."/>
            <person name="Kang Y."/>
            <person name="Saito S."/>
            <person name="Akiyama N."/>
            <person name="Yazawa K."/>
            <person name="Gonoi T."/>
            <person name="Mikami Y."/>
        </authorList>
    </citation>
    <scope>NUCLEOTIDE SEQUENCE [LARGE SCALE GENOMIC DNA]</scope>
    <source>
        <strain evidence="5">NBRC 107697</strain>
    </source>
</reference>
<dbReference type="Proteomes" id="UP000444980">
    <property type="component" value="Unassembled WGS sequence"/>
</dbReference>
<dbReference type="GO" id="GO:0008170">
    <property type="term" value="F:N-methyltransferase activity"/>
    <property type="evidence" value="ECO:0007669"/>
    <property type="project" value="UniProtKB-ARBA"/>
</dbReference>
<proteinExistence type="predicted"/>
<dbReference type="RefSeq" id="WP_161926765.1">
    <property type="nucleotide sequence ID" value="NZ_BJOU01000001.1"/>
</dbReference>
<dbReference type="Gene3D" id="3.40.50.150">
    <property type="entry name" value="Vaccinia Virus protein VP39"/>
    <property type="match status" value="1"/>
</dbReference>
<feature type="domain" description="Release factor glutamine methyltransferase N-terminal" evidence="3">
    <location>
        <begin position="10"/>
        <end position="77"/>
    </location>
</feature>
<keyword evidence="4" id="KW-0808">Transferase</keyword>
<dbReference type="InterPro" id="IPR029063">
    <property type="entry name" value="SAM-dependent_MTases_sf"/>
</dbReference>
<evidence type="ECO:0000259" key="3">
    <source>
        <dbReference type="Pfam" id="PF17827"/>
    </source>
</evidence>
<evidence type="ECO:0000256" key="1">
    <source>
        <dbReference type="SAM" id="MobiDB-lite"/>
    </source>
</evidence>
<dbReference type="GO" id="GO:0003676">
    <property type="term" value="F:nucleic acid binding"/>
    <property type="evidence" value="ECO:0007669"/>
    <property type="project" value="InterPro"/>
</dbReference>
<dbReference type="PANTHER" id="PTHR18895">
    <property type="entry name" value="HEMK METHYLTRANSFERASE"/>
    <property type="match status" value="1"/>
</dbReference>
<feature type="compositionally biased region" description="Basic and acidic residues" evidence="1">
    <location>
        <begin position="308"/>
        <end position="317"/>
    </location>
</feature>
<gene>
    <name evidence="4" type="primary">prmC</name>
    <name evidence="4" type="ORF">nbrc107697_14810</name>
</gene>
<keyword evidence="4" id="KW-0489">Methyltransferase</keyword>
<dbReference type="InterPro" id="IPR002052">
    <property type="entry name" value="DNA_methylase_N6_adenine_CS"/>
</dbReference>
<dbReference type="InterPro" id="IPR040758">
    <property type="entry name" value="PrmC_N"/>
</dbReference>
<dbReference type="InterPro" id="IPR007848">
    <property type="entry name" value="Small_mtfrase_dom"/>
</dbReference>
<dbReference type="SUPFAM" id="SSF53335">
    <property type="entry name" value="S-adenosyl-L-methionine-dependent methyltransferases"/>
    <property type="match status" value="1"/>
</dbReference>
<feature type="region of interest" description="Disordered" evidence="1">
    <location>
        <begin position="298"/>
        <end position="317"/>
    </location>
</feature>
<dbReference type="Pfam" id="PF17827">
    <property type="entry name" value="PrmC_N"/>
    <property type="match status" value="1"/>
</dbReference>
<dbReference type="AlphaFoldDB" id="A0A7I9UWY1"/>
<dbReference type="Pfam" id="PF05175">
    <property type="entry name" value="MTS"/>
    <property type="match status" value="1"/>
</dbReference>